<keyword evidence="3 6" id="KW-0812">Transmembrane</keyword>
<feature type="transmembrane region" description="Helical" evidence="6">
    <location>
        <begin position="403"/>
        <end position="426"/>
    </location>
</feature>
<sequence length="702" mass="79301">MSPLDVAKKSIKSIQVVILEYNVLVPLSSKIRIFITYTIKLKKIRYRIQEFGKFRQENIGKQKRKPEVCHFLHIYIAVPHNQSKVVQGAESCNIYGLNMKSNPQNQDCEDASSVVKDPSVENYSKGRILKNLIVLCTGVLLLFIAYDGLTMLQSTMNREQGVGVISQAVNYICFCTSAVLFPKYVIKKLGRKVTLVISMIMFLPYIASNFYPHFNTLIPASICMGFGAALFWGTQAIYLNDLSAMYAKVVLRIKNIDKNDTVIYNNSSSNMSEICSSNSKQTRSLSCDYINFNRNLHKKENNIMLQSFKYESPKRNSIANGIIPYLPVIANSNNDDYHYLNVTNLFDSKYHIKNMEHNVFDNNEKTSISQDNGRNLKKFGQPPVIKELNNKERQLIESITARFFGIHGTAYLSCFLWSNLLSYYVLESGVTQDYVSNTSCACGANYCNIDSACFEHNIVEPSNRIRYILTGTCVCIGIASVLLVLFFLDSLETRNEEVSFSIKLLMATCKLAKRLDLILLMPSSFYVGMAQGFYTADFNKSFVACAWGTFHVGLVAISYGALCGIASPSAGWLVKRVGRIPIFFSATIVNIATNIFFLLWKPSADEPILFFVASGLWGIFLGIFWSQLRAFYGVLFKADEEAAFAVFHVWYSLGFALSFGYSNYFCTSVKIYLMMIICTLGFVGYVSVEILNWKKKNEKLIT</sequence>
<keyword evidence="4 6" id="KW-1133">Transmembrane helix</keyword>
<comment type="subcellular location">
    <subcellularLocation>
        <location evidence="1">Membrane</location>
        <topology evidence="1">Multi-pass membrane protein</topology>
    </subcellularLocation>
</comment>
<reference evidence="7" key="1">
    <citation type="submission" date="2020-07" db="EMBL/GenBank/DDBJ databases">
        <title>Multicomponent nature underlies the extraordinary mechanical properties of spider dragline silk.</title>
        <authorList>
            <person name="Kono N."/>
            <person name="Nakamura H."/>
            <person name="Mori M."/>
            <person name="Yoshida Y."/>
            <person name="Ohtoshi R."/>
            <person name="Malay A.D."/>
            <person name="Moran D.A.P."/>
            <person name="Tomita M."/>
            <person name="Numata K."/>
            <person name="Arakawa K."/>
        </authorList>
    </citation>
    <scope>NUCLEOTIDE SEQUENCE</scope>
</reference>
<dbReference type="PANTHER" id="PTHR19444">
    <property type="entry name" value="UNC-93 RELATED"/>
    <property type="match status" value="1"/>
</dbReference>
<feature type="transmembrane region" description="Helical" evidence="6">
    <location>
        <begin position="546"/>
        <end position="568"/>
    </location>
</feature>
<keyword evidence="5 6" id="KW-0472">Membrane</keyword>
<evidence type="ECO:0000256" key="6">
    <source>
        <dbReference type="SAM" id="Phobius"/>
    </source>
</evidence>
<dbReference type="InterPro" id="IPR011701">
    <property type="entry name" value="MFS"/>
</dbReference>
<feature type="transmembrane region" description="Helical" evidence="6">
    <location>
        <begin position="217"/>
        <end position="239"/>
    </location>
</feature>
<protein>
    <submittedName>
        <fullName evidence="7">UNC93-like protein</fullName>
    </submittedName>
</protein>
<feature type="transmembrane region" description="Helical" evidence="6">
    <location>
        <begin position="608"/>
        <end position="632"/>
    </location>
</feature>
<comment type="similarity">
    <text evidence="2">Belongs to the unc-93 family.</text>
</comment>
<feature type="transmembrane region" description="Helical" evidence="6">
    <location>
        <begin position="467"/>
        <end position="488"/>
    </location>
</feature>
<dbReference type="InterPro" id="IPR010291">
    <property type="entry name" value="Ion_channel_UNC-93"/>
</dbReference>
<evidence type="ECO:0000256" key="4">
    <source>
        <dbReference type="ARBA" id="ARBA00022989"/>
    </source>
</evidence>
<gene>
    <name evidence="7" type="primary">NCL1_30228</name>
    <name evidence="7" type="ORF">TNCT_453192</name>
</gene>
<evidence type="ECO:0000256" key="5">
    <source>
        <dbReference type="ARBA" id="ARBA00023136"/>
    </source>
</evidence>
<dbReference type="Pfam" id="PF07690">
    <property type="entry name" value="MFS_1"/>
    <property type="match status" value="1"/>
</dbReference>
<dbReference type="InterPro" id="IPR036259">
    <property type="entry name" value="MFS_trans_sf"/>
</dbReference>
<feature type="transmembrane region" description="Helical" evidence="6">
    <location>
        <begin position="580"/>
        <end position="602"/>
    </location>
</feature>
<feature type="transmembrane region" description="Helical" evidence="6">
    <location>
        <begin position="644"/>
        <end position="665"/>
    </location>
</feature>
<proteinExistence type="inferred from homology"/>
<evidence type="ECO:0000313" key="7">
    <source>
        <dbReference type="EMBL" id="GFQ68745.1"/>
    </source>
</evidence>
<dbReference type="AlphaFoldDB" id="A0A8X6I0Q0"/>
<dbReference type="Gene3D" id="1.20.1250.20">
    <property type="entry name" value="MFS general substrate transporter like domains"/>
    <property type="match status" value="2"/>
</dbReference>
<accession>A0A8X6I0Q0</accession>
<dbReference type="GO" id="GO:0006937">
    <property type="term" value="P:regulation of muscle contraction"/>
    <property type="evidence" value="ECO:0007669"/>
    <property type="project" value="TreeGrafter"/>
</dbReference>
<evidence type="ECO:0000313" key="8">
    <source>
        <dbReference type="Proteomes" id="UP000887116"/>
    </source>
</evidence>
<dbReference type="GO" id="GO:0005886">
    <property type="term" value="C:plasma membrane"/>
    <property type="evidence" value="ECO:0007669"/>
    <property type="project" value="TreeGrafter"/>
</dbReference>
<organism evidence="7 8">
    <name type="scientific">Trichonephila clavata</name>
    <name type="common">Joro spider</name>
    <name type="synonym">Nephila clavata</name>
    <dbReference type="NCBI Taxonomy" id="2740835"/>
    <lineage>
        <taxon>Eukaryota</taxon>
        <taxon>Metazoa</taxon>
        <taxon>Ecdysozoa</taxon>
        <taxon>Arthropoda</taxon>
        <taxon>Chelicerata</taxon>
        <taxon>Arachnida</taxon>
        <taxon>Araneae</taxon>
        <taxon>Araneomorphae</taxon>
        <taxon>Entelegynae</taxon>
        <taxon>Araneoidea</taxon>
        <taxon>Nephilidae</taxon>
        <taxon>Trichonephila</taxon>
    </lineage>
</organism>
<dbReference type="Pfam" id="PF05978">
    <property type="entry name" value="UNC-93"/>
    <property type="match status" value="1"/>
</dbReference>
<dbReference type="PANTHER" id="PTHR19444:SF11">
    <property type="entry name" value="UNC93-LIKE PROTEIN"/>
    <property type="match status" value="1"/>
</dbReference>
<dbReference type="InterPro" id="IPR051951">
    <property type="entry name" value="UNC-93_regulatory"/>
</dbReference>
<feature type="transmembrane region" description="Helical" evidence="6">
    <location>
        <begin position="193"/>
        <end position="211"/>
    </location>
</feature>
<dbReference type="EMBL" id="BMAO01020628">
    <property type="protein sequence ID" value="GFQ68745.1"/>
    <property type="molecule type" value="Genomic_DNA"/>
</dbReference>
<dbReference type="GO" id="GO:0015459">
    <property type="term" value="F:potassium channel regulator activity"/>
    <property type="evidence" value="ECO:0007669"/>
    <property type="project" value="TreeGrafter"/>
</dbReference>
<dbReference type="Proteomes" id="UP000887116">
    <property type="component" value="Unassembled WGS sequence"/>
</dbReference>
<keyword evidence="8" id="KW-1185">Reference proteome</keyword>
<dbReference type="GO" id="GO:0043266">
    <property type="term" value="P:regulation of potassium ion transport"/>
    <property type="evidence" value="ECO:0007669"/>
    <property type="project" value="TreeGrafter"/>
</dbReference>
<dbReference type="OrthoDB" id="78663at2759"/>
<dbReference type="GO" id="GO:0022857">
    <property type="term" value="F:transmembrane transporter activity"/>
    <property type="evidence" value="ECO:0007669"/>
    <property type="project" value="InterPro"/>
</dbReference>
<feature type="transmembrane region" description="Helical" evidence="6">
    <location>
        <begin position="161"/>
        <end position="181"/>
    </location>
</feature>
<evidence type="ECO:0000256" key="2">
    <source>
        <dbReference type="ARBA" id="ARBA00009172"/>
    </source>
</evidence>
<feature type="transmembrane region" description="Helical" evidence="6">
    <location>
        <begin position="515"/>
        <end position="534"/>
    </location>
</feature>
<comment type="caution">
    <text evidence="7">The sequence shown here is derived from an EMBL/GenBank/DDBJ whole genome shotgun (WGS) entry which is preliminary data.</text>
</comment>
<feature type="transmembrane region" description="Helical" evidence="6">
    <location>
        <begin position="671"/>
        <end position="691"/>
    </location>
</feature>
<evidence type="ECO:0000256" key="3">
    <source>
        <dbReference type="ARBA" id="ARBA00022692"/>
    </source>
</evidence>
<dbReference type="GO" id="GO:0055120">
    <property type="term" value="C:striated muscle dense body"/>
    <property type="evidence" value="ECO:0007669"/>
    <property type="project" value="TreeGrafter"/>
</dbReference>
<name>A0A8X6I0Q0_TRICU</name>
<dbReference type="SUPFAM" id="SSF103473">
    <property type="entry name" value="MFS general substrate transporter"/>
    <property type="match status" value="2"/>
</dbReference>
<evidence type="ECO:0000256" key="1">
    <source>
        <dbReference type="ARBA" id="ARBA00004141"/>
    </source>
</evidence>
<feature type="transmembrane region" description="Helical" evidence="6">
    <location>
        <begin position="132"/>
        <end position="149"/>
    </location>
</feature>